<keyword evidence="5" id="KW-0963">Cytoplasm</keyword>
<comment type="domain">
    <text evidence="5">Consists of an N-terminal FAD-binding domain with a Rossman fold and a C-terminal substrate-binding domain.</text>
</comment>
<dbReference type="InterPro" id="IPR043683">
    <property type="entry name" value="TetX_monooxygenase"/>
</dbReference>
<dbReference type="Gene3D" id="3.50.50.60">
    <property type="entry name" value="FAD/NAD(P)-binding domain"/>
    <property type="match status" value="1"/>
</dbReference>
<dbReference type="PANTHER" id="PTHR46972">
    <property type="entry name" value="MONOOXYGENASE ASQM-RELATED"/>
    <property type="match status" value="1"/>
</dbReference>
<dbReference type="InterPro" id="IPR002938">
    <property type="entry name" value="FAD-bd"/>
</dbReference>
<gene>
    <name evidence="7" type="ORF">HGA05_15830</name>
</gene>
<comment type="subunit">
    <text evidence="5">Monomer.</text>
</comment>
<feature type="domain" description="FAD-binding" evidence="6">
    <location>
        <begin position="295"/>
        <end position="344"/>
    </location>
</feature>
<keyword evidence="3 5" id="KW-0560">Oxidoreductase</keyword>
<keyword evidence="5" id="KW-0547">Nucleotide-binding</keyword>
<comment type="similarity">
    <text evidence="5">Belongs to the aromatic-ring hydroxylase family. TetX subfamily.</text>
</comment>
<dbReference type="EMBL" id="JAAXPC010000008">
    <property type="protein sequence ID" value="NKY03040.1"/>
    <property type="molecule type" value="Genomic_DNA"/>
</dbReference>
<keyword evidence="4 5" id="KW-0503">Monooxygenase</keyword>
<accession>A0A846WQI8</accession>
<feature type="binding site" evidence="5">
    <location>
        <position position="300"/>
    </location>
    <ligand>
        <name>FAD</name>
        <dbReference type="ChEBI" id="CHEBI:57692"/>
    </ligand>
</feature>
<evidence type="ECO:0000313" key="8">
    <source>
        <dbReference type="Proteomes" id="UP000563898"/>
    </source>
</evidence>
<feature type="binding site" evidence="5">
    <location>
        <position position="50"/>
    </location>
    <ligand>
        <name>FAD</name>
        <dbReference type="ChEBI" id="CHEBI:57692"/>
    </ligand>
</feature>
<dbReference type="EC" id="1.14.13.-" evidence="5"/>
<evidence type="ECO:0000256" key="1">
    <source>
        <dbReference type="ARBA" id="ARBA00022630"/>
    </source>
</evidence>
<dbReference type="GO" id="GO:0004497">
    <property type="term" value="F:monooxygenase activity"/>
    <property type="evidence" value="ECO:0007669"/>
    <property type="project" value="UniProtKB-UniRule"/>
</dbReference>
<keyword evidence="1 5" id="KW-0285">Flavoprotein</keyword>
<dbReference type="PANTHER" id="PTHR46972:SF1">
    <property type="entry name" value="FAD DEPENDENT OXIDOREDUCTASE DOMAIN-CONTAINING PROTEIN"/>
    <property type="match status" value="1"/>
</dbReference>
<comment type="caution">
    <text evidence="7">The sequence shown here is derived from an EMBL/GenBank/DDBJ whole genome shotgun (WGS) entry which is preliminary data.</text>
</comment>
<dbReference type="PRINTS" id="PR00420">
    <property type="entry name" value="RNGMNOXGNASE"/>
</dbReference>
<comment type="function">
    <text evidence="5">An FAD-requiring monooxygenase active on some tetracycline antibiotic derivatives, which leads to their inactivation. Hydroxylates carbon 11a of tetracycline and some analogs.</text>
</comment>
<evidence type="ECO:0000259" key="6">
    <source>
        <dbReference type="Pfam" id="PF01494"/>
    </source>
</evidence>
<dbReference type="AlphaFoldDB" id="A0A846WQI8"/>
<dbReference type="InterPro" id="IPR036188">
    <property type="entry name" value="FAD/NAD-bd_sf"/>
</dbReference>
<dbReference type="GO" id="GO:0005737">
    <property type="term" value="C:cytoplasm"/>
    <property type="evidence" value="ECO:0007669"/>
    <property type="project" value="UniProtKB-SubCell"/>
</dbReference>
<dbReference type="SUPFAM" id="SSF51905">
    <property type="entry name" value="FAD/NAD(P)-binding domain"/>
    <property type="match status" value="1"/>
</dbReference>
<evidence type="ECO:0000256" key="5">
    <source>
        <dbReference type="HAMAP-Rule" id="MF_00845"/>
    </source>
</evidence>
<evidence type="ECO:0000256" key="3">
    <source>
        <dbReference type="ARBA" id="ARBA00023002"/>
    </source>
</evidence>
<dbReference type="Proteomes" id="UP000563898">
    <property type="component" value="Unassembled WGS sequence"/>
</dbReference>
<comment type="subcellular location">
    <subcellularLocation>
        <location evidence="5">Cytoplasm</location>
    </subcellularLocation>
</comment>
<comment type="cofactor">
    <cofactor evidence="5">
        <name>FAD</name>
        <dbReference type="ChEBI" id="CHEBI:57692"/>
    </cofactor>
</comment>
<keyword evidence="2 5" id="KW-0274">FAD</keyword>
<reference evidence="7 8" key="1">
    <citation type="submission" date="2020-04" db="EMBL/GenBank/DDBJ databases">
        <title>MicrobeNet Type strains.</title>
        <authorList>
            <person name="Nicholson A.C."/>
        </authorList>
    </citation>
    <scope>NUCLEOTIDE SEQUENCE [LARGE SCALE GENOMIC DNA]</scope>
    <source>
        <strain evidence="7 8">ATCC BAA-14</strain>
    </source>
</reference>
<dbReference type="GO" id="GO:0046677">
    <property type="term" value="P:response to antibiotic"/>
    <property type="evidence" value="ECO:0007669"/>
    <property type="project" value="InterPro"/>
</dbReference>
<feature type="binding site" evidence="5">
    <location>
        <position position="43"/>
    </location>
    <ligand>
        <name>NADPH</name>
        <dbReference type="ChEBI" id="CHEBI:57783"/>
    </ligand>
</feature>
<keyword evidence="5" id="KW-0521">NADP</keyword>
<proteinExistence type="inferred from homology"/>
<dbReference type="GO" id="GO:0071949">
    <property type="term" value="F:FAD binding"/>
    <property type="evidence" value="ECO:0007669"/>
    <property type="project" value="InterPro"/>
</dbReference>
<dbReference type="RefSeq" id="WP_006368805.1">
    <property type="nucleotide sequence ID" value="NZ_CP085887.1"/>
</dbReference>
<name>A0A846WQI8_9ACTN</name>
<dbReference type="Pfam" id="PF01494">
    <property type="entry name" value="FAD_binding_3"/>
    <property type="match status" value="2"/>
</dbReference>
<evidence type="ECO:0000313" key="7">
    <source>
        <dbReference type="EMBL" id="NKY03040.1"/>
    </source>
</evidence>
<evidence type="ECO:0000256" key="4">
    <source>
        <dbReference type="ARBA" id="ARBA00023033"/>
    </source>
</evidence>
<dbReference type="HAMAP" id="MF_00845">
    <property type="entry name" value="TetX_monooxygenase"/>
    <property type="match status" value="1"/>
</dbReference>
<comment type="catalytic activity">
    <reaction evidence="5">
        <text>a tetracycline + NADPH + O2 + H(+) = an 11a-hydroxytetracycline + NADP(+) + H2O</text>
        <dbReference type="Rhea" id="RHEA:61444"/>
        <dbReference type="ChEBI" id="CHEBI:15377"/>
        <dbReference type="ChEBI" id="CHEBI:15378"/>
        <dbReference type="ChEBI" id="CHEBI:15379"/>
        <dbReference type="ChEBI" id="CHEBI:57783"/>
        <dbReference type="ChEBI" id="CHEBI:58349"/>
        <dbReference type="ChEBI" id="CHEBI:144644"/>
        <dbReference type="ChEBI" id="CHEBI:144645"/>
    </reaction>
</comment>
<organism evidence="7 8">
    <name type="scientific">Gordonia polyisoprenivorans</name>
    <dbReference type="NCBI Taxonomy" id="84595"/>
    <lineage>
        <taxon>Bacteria</taxon>
        <taxon>Bacillati</taxon>
        <taxon>Actinomycetota</taxon>
        <taxon>Actinomycetes</taxon>
        <taxon>Mycobacteriales</taxon>
        <taxon>Gordoniaceae</taxon>
        <taxon>Gordonia</taxon>
    </lineage>
</organism>
<evidence type="ECO:0000256" key="2">
    <source>
        <dbReference type="ARBA" id="ARBA00022827"/>
    </source>
</evidence>
<protein>
    <recommendedName>
        <fullName evidence="5">Flavin-dependent monooxygenase</fullName>
    </recommendedName>
    <alternativeName>
        <fullName evidence="5">TetX monooxygenase</fullName>
        <shortName evidence="5">TetX</shortName>
        <ecNumber evidence="5">1.14.13.-</ecNumber>
    </alternativeName>
</protein>
<feature type="binding site" evidence="5">
    <location>
        <position position="106"/>
    </location>
    <ligand>
        <name>FAD</name>
        <dbReference type="ChEBI" id="CHEBI:57692"/>
    </ligand>
</feature>
<feature type="domain" description="FAD-binding" evidence="6">
    <location>
        <begin position="7"/>
        <end position="180"/>
    </location>
</feature>
<sequence>MTSTHYPIAIIGGGLGGLTTARVLHANGIDAAIFELEPDRHARTQGGMLDIHDDSGQEALRAAGLHEQFLALIHPGGESMRILDTTGTVLYEETDTGELDRPEIDRGTLRDLLLDSLPEGTVHWGSKVTTIAPDDSQTGRYRVELADGDSFTTDLLIGADGAWSKVRHVLSDTMPDYTGISFIEADLYNADTDHPAEAAVMGTGMLFALGGPTGILGHRETDGSLHFYLGHRADENWVDTIDFSDTTAAKAAILELLDGWDDDLRGLIANADTALTPRRINALPVGYSWPHTPGVTLLGDAAHVMSPFAGEGANLAMYDGSRLALALAAHPDDTDAALKAYETELFTRSAASAGDSAESLEMIFADDAPRGLVEMFTAMDRPGAIDDAAQQAPKAAH</sequence>